<dbReference type="InterPro" id="IPR017375">
    <property type="entry name" value="PEX12"/>
</dbReference>
<dbReference type="SMART" id="SM00184">
    <property type="entry name" value="RING"/>
    <property type="match status" value="1"/>
</dbReference>
<accession>A0ABN8EB25</accession>
<evidence type="ECO:0000313" key="17">
    <source>
        <dbReference type="EMBL" id="CAH0686010.1"/>
    </source>
</evidence>
<comment type="function">
    <text evidence="15">Component of a retrotranslocation channel required for peroxisome organization by mediating export of the PEX5 receptor from peroxisomes to the cytosol, thereby promoting PEX5 recycling.</text>
</comment>
<evidence type="ECO:0000256" key="14">
    <source>
        <dbReference type="ARBA" id="ARBA00029692"/>
    </source>
</evidence>
<evidence type="ECO:0000256" key="3">
    <source>
        <dbReference type="ARBA" id="ARBA00008704"/>
    </source>
</evidence>
<evidence type="ECO:0000256" key="9">
    <source>
        <dbReference type="ARBA" id="ARBA00022833"/>
    </source>
</evidence>
<keyword evidence="13 15" id="KW-0576">Peroxisome</keyword>
<keyword evidence="7" id="KW-0479">Metal-binding</keyword>
<keyword evidence="9" id="KW-0862">Zinc</keyword>
<evidence type="ECO:0000256" key="12">
    <source>
        <dbReference type="ARBA" id="ARBA00023136"/>
    </source>
</evidence>
<comment type="similarity">
    <text evidence="3 15">Belongs to the pex2/pex10/pex12 family.</text>
</comment>
<keyword evidence="12 15" id="KW-0472">Membrane</keyword>
<evidence type="ECO:0000256" key="11">
    <source>
        <dbReference type="ARBA" id="ARBA00022989"/>
    </source>
</evidence>
<dbReference type="InterPro" id="IPR013083">
    <property type="entry name" value="Znf_RING/FYVE/PHD"/>
</dbReference>
<comment type="pathway">
    <text evidence="2">Protein modification; protein ubiquitination.</text>
</comment>
<evidence type="ECO:0000256" key="13">
    <source>
        <dbReference type="ARBA" id="ARBA00023140"/>
    </source>
</evidence>
<dbReference type="Gene3D" id="3.30.40.10">
    <property type="entry name" value="Zinc/RING finger domain, C3HC4 (zinc finger)"/>
    <property type="match status" value="1"/>
</dbReference>
<feature type="domain" description="RING-type" evidence="16">
    <location>
        <begin position="322"/>
        <end position="360"/>
    </location>
</feature>
<dbReference type="PANTHER" id="PTHR12888:SF0">
    <property type="entry name" value="PEROXISOME ASSEMBLY PROTEIN 12"/>
    <property type="match status" value="1"/>
</dbReference>
<evidence type="ECO:0000256" key="10">
    <source>
        <dbReference type="ARBA" id="ARBA00022927"/>
    </source>
</evidence>
<evidence type="ECO:0000256" key="1">
    <source>
        <dbReference type="ARBA" id="ARBA00004585"/>
    </source>
</evidence>
<organism evidence="17 18">
    <name type="scientific">Chilo suppressalis</name>
    <name type="common">Asiatic rice borer moth</name>
    <dbReference type="NCBI Taxonomy" id="168631"/>
    <lineage>
        <taxon>Eukaryota</taxon>
        <taxon>Metazoa</taxon>
        <taxon>Ecdysozoa</taxon>
        <taxon>Arthropoda</taxon>
        <taxon>Hexapoda</taxon>
        <taxon>Insecta</taxon>
        <taxon>Pterygota</taxon>
        <taxon>Neoptera</taxon>
        <taxon>Endopterygota</taxon>
        <taxon>Lepidoptera</taxon>
        <taxon>Glossata</taxon>
        <taxon>Ditrysia</taxon>
        <taxon>Pyraloidea</taxon>
        <taxon>Crambidae</taxon>
        <taxon>Crambinae</taxon>
        <taxon>Chilo</taxon>
    </lineage>
</organism>
<reference evidence="17" key="1">
    <citation type="submission" date="2021-12" db="EMBL/GenBank/DDBJ databases">
        <authorList>
            <person name="King R."/>
        </authorList>
    </citation>
    <scope>NUCLEOTIDE SEQUENCE</scope>
</reference>
<evidence type="ECO:0000256" key="5">
    <source>
        <dbReference type="ARBA" id="ARBA00022448"/>
    </source>
</evidence>
<evidence type="ECO:0000256" key="8">
    <source>
        <dbReference type="ARBA" id="ARBA00022771"/>
    </source>
</evidence>
<dbReference type="PIRSF" id="PIRSF038074">
    <property type="entry name" value="Peroxisome_assembly_p12"/>
    <property type="match status" value="1"/>
</dbReference>
<evidence type="ECO:0000256" key="7">
    <source>
        <dbReference type="ARBA" id="ARBA00022723"/>
    </source>
</evidence>
<evidence type="ECO:0000313" key="18">
    <source>
        <dbReference type="Proteomes" id="UP001153292"/>
    </source>
</evidence>
<dbReference type="Proteomes" id="UP001153292">
    <property type="component" value="Chromosome 21"/>
</dbReference>
<evidence type="ECO:0000259" key="16">
    <source>
        <dbReference type="SMART" id="SM00184"/>
    </source>
</evidence>
<keyword evidence="6" id="KW-0812">Transmembrane</keyword>
<gene>
    <name evidence="17" type="ORF">CHILSU_LOCUS6208</name>
</gene>
<protein>
    <recommendedName>
        <fullName evidence="4 15">Peroxisome assembly protein 12</fullName>
    </recommendedName>
    <alternativeName>
        <fullName evidence="14 15">Peroxin-12</fullName>
    </alternativeName>
</protein>
<evidence type="ECO:0000256" key="2">
    <source>
        <dbReference type="ARBA" id="ARBA00004906"/>
    </source>
</evidence>
<dbReference type="InterPro" id="IPR001841">
    <property type="entry name" value="Znf_RING"/>
</dbReference>
<proteinExistence type="inferred from homology"/>
<keyword evidence="5" id="KW-0813">Transport</keyword>
<keyword evidence="10" id="KW-0653">Protein transport</keyword>
<comment type="subcellular location">
    <subcellularLocation>
        <location evidence="1">Peroxisome membrane</location>
        <topology evidence="1">Multi-pass membrane protein</topology>
    </subcellularLocation>
</comment>
<name>A0ABN8EB25_CHISP</name>
<dbReference type="EMBL" id="OU963914">
    <property type="protein sequence ID" value="CAH0686010.1"/>
    <property type="molecule type" value="Genomic_DNA"/>
</dbReference>
<keyword evidence="18" id="KW-1185">Reference proteome</keyword>
<sequence>MAVYAAHLTRTLQGTPSIFQVTAQEALGSTVKPALRKLVEYLAAVYPDQCEWSVLWFDELYLLLDCCLQYHYLKHYAASFSESFYGLLRVPLTVSSEFNSGHQRLPDTLEKGSLALLVLFPYLRDKVEKIIDNWREDEEDGKLGKSTGDRLRVAAVRVYSVVHVASACAALAQTGRYLTGATPSPTLTLAILGLTLRDAPPQEPPDYTYAELIKAIFTGRLRRAMLTFPVVGAGLLRVVEYGAFLVQFLRWWDSAPRHHAAMPVPPPPQVSIYLYAPHYTIYGAFLVQFLRWWDSAPRHHAAMPVPPPPQKIERDEKWVNKCPICLNTWRIPTVLPATGYVYCYVCISRAVSATGSCPATRCPASHASLIRLYL</sequence>
<evidence type="ECO:0000256" key="4">
    <source>
        <dbReference type="ARBA" id="ARBA00018980"/>
    </source>
</evidence>
<keyword evidence="8" id="KW-0863">Zinc-finger</keyword>
<evidence type="ECO:0000256" key="15">
    <source>
        <dbReference type="PIRNR" id="PIRNR038074"/>
    </source>
</evidence>
<dbReference type="SUPFAM" id="SSF57850">
    <property type="entry name" value="RING/U-box"/>
    <property type="match status" value="1"/>
</dbReference>
<evidence type="ECO:0000256" key="6">
    <source>
        <dbReference type="ARBA" id="ARBA00022692"/>
    </source>
</evidence>
<keyword evidence="11" id="KW-1133">Transmembrane helix</keyword>
<dbReference type="Pfam" id="PF04757">
    <property type="entry name" value="Pex2_Pex12"/>
    <property type="match status" value="1"/>
</dbReference>
<dbReference type="PANTHER" id="PTHR12888">
    <property type="entry name" value="PEROXISOME ASSEMBLY PROTEIN 12 PEROXIN-12"/>
    <property type="match status" value="1"/>
</dbReference>
<dbReference type="InterPro" id="IPR006845">
    <property type="entry name" value="Pex_N"/>
</dbReference>